<comment type="caution">
    <text evidence="1">The sequence shown here is derived from an EMBL/GenBank/DDBJ whole genome shotgun (WGS) entry which is preliminary data.</text>
</comment>
<dbReference type="RefSeq" id="WP_188743344.1">
    <property type="nucleotide sequence ID" value="NZ_BAABFW010000030.1"/>
</dbReference>
<reference evidence="1" key="2">
    <citation type="submission" date="2020-09" db="EMBL/GenBank/DDBJ databases">
        <authorList>
            <person name="Sun Q."/>
            <person name="Zhou Y."/>
        </authorList>
    </citation>
    <scope>NUCLEOTIDE SEQUENCE</scope>
    <source>
        <strain evidence="1">CGMCC 1.8984</strain>
    </source>
</reference>
<dbReference type="AlphaFoldDB" id="A0A917PKP5"/>
<dbReference type="EMBL" id="BMMD01000010">
    <property type="protein sequence ID" value="GGJ82054.1"/>
    <property type="molecule type" value="Genomic_DNA"/>
</dbReference>
<evidence type="ECO:0000313" key="1">
    <source>
        <dbReference type="EMBL" id="GGJ82054.1"/>
    </source>
</evidence>
<dbReference type="Proteomes" id="UP000636956">
    <property type="component" value="Unassembled WGS sequence"/>
</dbReference>
<proteinExistence type="predicted"/>
<gene>
    <name evidence="1" type="ORF">GCM10011372_20610</name>
</gene>
<sequence>MDPAGFVREKFLQAIGEPAGPALGAGELNLAAAGLAPEPLQRSGARGTNDPP</sequence>
<protein>
    <submittedName>
        <fullName evidence="1">Uncharacterized protein</fullName>
    </submittedName>
</protein>
<accession>A0A917PKP5</accession>
<organism evidence="1 2">
    <name type="scientific">Agromyces bauzanensis</name>
    <dbReference type="NCBI Taxonomy" id="1308924"/>
    <lineage>
        <taxon>Bacteria</taxon>
        <taxon>Bacillati</taxon>
        <taxon>Actinomycetota</taxon>
        <taxon>Actinomycetes</taxon>
        <taxon>Micrococcales</taxon>
        <taxon>Microbacteriaceae</taxon>
        <taxon>Agromyces</taxon>
    </lineage>
</organism>
<name>A0A917PKP5_9MICO</name>
<reference evidence="1" key="1">
    <citation type="journal article" date="2014" name="Int. J. Syst. Evol. Microbiol.">
        <title>Complete genome sequence of Corynebacterium casei LMG S-19264T (=DSM 44701T), isolated from a smear-ripened cheese.</title>
        <authorList>
            <consortium name="US DOE Joint Genome Institute (JGI-PGF)"/>
            <person name="Walter F."/>
            <person name="Albersmeier A."/>
            <person name="Kalinowski J."/>
            <person name="Ruckert C."/>
        </authorList>
    </citation>
    <scope>NUCLEOTIDE SEQUENCE</scope>
    <source>
        <strain evidence="1">CGMCC 1.8984</strain>
    </source>
</reference>
<keyword evidence="2" id="KW-1185">Reference proteome</keyword>
<evidence type="ECO:0000313" key="2">
    <source>
        <dbReference type="Proteomes" id="UP000636956"/>
    </source>
</evidence>